<comment type="subcellular location">
    <subcellularLocation>
        <location evidence="1">Cell inner membrane</location>
        <topology evidence="1">Peripheral membrane protein</topology>
    </subcellularLocation>
</comment>
<dbReference type="AlphaFoldDB" id="A0A1N7NGC4"/>
<accession>A0A1N7NGC4</accession>
<dbReference type="PROSITE" id="PS50893">
    <property type="entry name" value="ABC_TRANSPORTER_2"/>
    <property type="match status" value="1"/>
</dbReference>
<evidence type="ECO:0000256" key="1">
    <source>
        <dbReference type="ARBA" id="ARBA00004417"/>
    </source>
</evidence>
<keyword evidence="4" id="KW-1003">Cell membrane</keyword>
<evidence type="ECO:0000256" key="5">
    <source>
        <dbReference type="ARBA" id="ARBA00022741"/>
    </source>
</evidence>
<dbReference type="PROSITE" id="PS00211">
    <property type="entry name" value="ABC_TRANSPORTER_1"/>
    <property type="match status" value="1"/>
</dbReference>
<dbReference type="FunFam" id="3.40.50.300:FF:000016">
    <property type="entry name" value="Oligopeptide ABC transporter ATP-binding component"/>
    <property type="match status" value="1"/>
</dbReference>
<protein>
    <submittedName>
        <fullName evidence="9">Peptide/nickel transport system ATP-binding protein</fullName>
    </submittedName>
</protein>
<dbReference type="InterPro" id="IPR050388">
    <property type="entry name" value="ABC_Ni/Peptide_Import"/>
</dbReference>
<dbReference type="GO" id="GO:0016887">
    <property type="term" value="F:ATP hydrolysis activity"/>
    <property type="evidence" value="ECO:0007669"/>
    <property type="project" value="InterPro"/>
</dbReference>
<keyword evidence="6 9" id="KW-0067">ATP-binding</keyword>
<dbReference type="InterPro" id="IPR003593">
    <property type="entry name" value="AAA+_ATPase"/>
</dbReference>
<keyword evidence="7" id="KW-0472">Membrane</keyword>
<dbReference type="STRING" id="1086013.SAMN05421774_103384"/>
<dbReference type="InterPro" id="IPR027417">
    <property type="entry name" value="P-loop_NTPase"/>
</dbReference>
<evidence type="ECO:0000313" key="10">
    <source>
        <dbReference type="Proteomes" id="UP000186141"/>
    </source>
</evidence>
<keyword evidence="3" id="KW-0813">Transport</keyword>
<gene>
    <name evidence="9" type="ORF">SAMN05421774_103384</name>
</gene>
<dbReference type="Proteomes" id="UP000186141">
    <property type="component" value="Unassembled WGS sequence"/>
</dbReference>
<dbReference type="GO" id="GO:0005886">
    <property type="term" value="C:plasma membrane"/>
    <property type="evidence" value="ECO:0007669"/>
    <property type="project" value="UniProtKB-SubCell"/>
</dbReference>
<dbReference type="SUPFAM" id="SSF52540">
    <property type="entry name" value="P-loop containing nucleoside triphosphate hydrolases"/>
    <property type="match status" value="1"/>
</dbReference>
<name>A0A1N7NGC4_9RHOB</name>
<dbReference type="PANTHER" id="PTHR43297:SF2">
    <property type="entry name" value="DIPEPTIDE TRANSPORT ATP-BINDING PROTEIN DPPD"/>
    <property type="match status" value="1"/>
</dbReference>
<evidence type="ECO:0000256" key="2">
    <source>
        <dbReference type="ARBA" id="ARBA00005417"/>
    </source>
</evidence>
<dbReference type="InterPro" id="IPR017871">
    <property type="entry name" value="ABC_transporter-like_CS"/>
</dbReference>
<evidence type="ECO:0000259" key="8">
    <source>
        <dbReference type="PROSITE" id="PS50893"/>
    </source>
</evidence>
<dbReference type="GO" id="GO:0055085">
    <property type="term" value="P:transmembrane transport"/>
    <property type="evidence" value="ECO:0007669"/>
    <property type="project" value="UniProtKB-ARBA"/>
</dbReference>
<keyword evidence="10" id="KW-1185">Reference proteome</keyword>
<dbReference type="GO" id="GO:0015833">
    <property type="term" value="P:peptide transport"/>
    <property type="evidence" value="ECO:0007669"/>
    <property type="project" value="InterPro"/>
</dbReference>
<dbReference type="Pfam" id="PF00005">
    <property type="entry name" value="ABC_tran"/>
    <property type="match status" value="1"/>
</dbReference>
<dbReference type="NCBIfam" id="TIGR01727">
    <property type="entry name" value="oligo_HPY"/>
    <property type="match status" value="1"/>
</dbReference>
<dbReference type="CDD" id="cd03257">
    <property type="entry name" value="ABC_NikE_OppD_transporters"/>
    <property type="match status" value="1"/>
</dbReference>
<evidence type="ECO:0000313" key="9">
    <source>
        <dbReference type="EMBL" id="SIS97435.1"/>
    </source>
</evidence>
<dbReference type="InterPro" id="IPR013563">
    <property type="entry name" value="Oligopep_ABC_C"/>
</dbReference>
<dbReference type="PANTHER" id="PTHR43297">
    <property type="entry name" value="OLIGOPEPTIDE TRANSPORT ATP-BINDING PROTEIN APPD"/>
    <property type="match status" value="1"/>
</dbReference>
<sequence>MTTPPVLSVQDLRVEIAGQPVVDGVTFDIAAGETLAVVGESGCGKSMASLGIIRLLPDVARQTTGQVMLEGARIDTLPERRMNGLRGARIGMIFQEPVASLDPLMPVGKQIAEALALDGAVPTAEVQPRMLEMLERVGIDRPELRARQYPFELSGGMCQRIMIAMTMIRRPVLLIADEPTTALDVTIQKQILDLMAKMRHDTGAAVMLITHDMGVVAESADRVAVMYAGRVVETGPVAQVFARPRHPYTTMLLRTIPRLDGTRKVPLPAIPGAVPDIRSWPKGCRFNTRCPLATEQCRSAVPLLEPSGSPGHASACWNRDRIETELAP</sequence>
<evidence type="ECO:0000256" key="3">
    <source>
        <dbReference type="ARBA" id="ARBA00022448"/>
    </source>
</evidence>
<proteinExistence type="inferred from homology"/>
<dbReference type="Gene3D" id="3.40.50.300">
    <property type="entry name" value="P-loop containing nucleotide triphosphate hydrolases"/>
    <property type="match status" value="1"/>
</dbReference>
<comment type="similarity">
    <text evidence="2">Belongs to the ABC transporter superfamily.</text>
</comment>
<dbReference type="OrthoDB" id="9802264at2"/>
<feature type="domain" description="ABC transporter" evidence="8">
    <location>
        <begin position="7"/>
        <end position="253"/>
    </location>
</feature>
<evidence type="ECO:0000256" key="7">
    <source>
        <dbReference type="ARBA" id="ARBA00023136"/>
    </source>
</evidence>
<reference evidence="9 10" key="1">
    <citation type="submission" date="2017-01" db="EMBL/GenBank/DDBJ databases">
        <authorList>
            <person name="Mah S.A."/>
            <person name="Swanson W.J."/>
            <person name="Moy G.W."/>
            <person name="Vacquier V.D."/>
        </authorList>
    </citation>
    <scope>NUCLEOTIDE SEQUENCE [LARGE SCALE GENOMIC DNA]</scope>
    <source>
        <strain evidence="9 10">DSM 26375</strain>
    </source>
</reference>
<dbReference type="Pfam" id="PF08352">
    <property type="entry name" value="oligo_HPY"/>
    <property type="match status" value="1"/>
</dbReference>
<evidence type="ECO:0000256" key="4">
    <source>
        <dbReference type="ARBA" id="ARBA00022475"/>
    </source>
</evidence>
<dbReference type="EMBL" id="FTOT01000003">
    <property type="protein sequence ID" value="SIS97435.1"/>
    <property type="molecule type" value="Genomic_DNA"/>
</dbReference>
<evidence type="ECO:0000256" key="6">
    <source>
        <dbReference type="ARBA" id="ARBA00022840"/>
    </source>
</evidence>
<keyword evidence="5" id="KW-0547">Nucleotide-binding</keyword>
<dbReference type="InterPro" id="IPR003439">
    <property type="entry name" value="ABC_transporter-like_ATP-bd"/>
</dbReference>
<dbReference type="SMART" id="SM00382">
    <property type="entry name" value="AAA"/>
    <property type="match status" value="1"/>
</dbReference>
<dbReference type="GO" id="GO:0005524">
    <property type="term" value="F:ATP binding"/>
    <property type="evidence" value="ECO:0007669"/>
    <property type="project" value="UniProtKB-KW"/>
</dbReference>
<organism evidence="9 10">
    <name type="scientific">Gemmobacter megaterium</name>
    <dbReference type="NCBI Taxonomy" id="1086013"/>
    <lineage>
        <taxon>Bacteria</taxon>
        <taxon>Pseudomonadati</taxon>
        <taxon>Pseudomonadota</taxon>
        <taxon>Alphaproteobacteria</taxon>
        <taxon>Rhodobacterales</taxon>
        <taxon>Paracoccaceae</taxon>
        <taxon>Gemmobacter</taxon>
    </lineage>
</organism>
<dbReference type="RefSeq" id="WP_076531003.1">
    <property type="nucleotide sequence ID" value="NZ_BMEH01000003.1"/>
</dbReference>